<name>A0ABZ2QDE5_9FLAO</name>
<reference evidence="1 2" key="1">
    <citation type="submission" date="2024-02" db="EMBL/GenBank/DDBJ databases">
        <title>complete genome of Flavobacterium ginsenosidimutans Str. YTB16.</title>
        <authorList>
            <person name="Wang Q."/>
        </authorList>
    </citation>
    <scope>NUCLEOTIDE SEQUENCE [LARGE SCALE GENOMIC DNA]</scope>
    <source>
        <strain evidence="1 2">YTB16</strain>
    </source>
</reference>
<keyword evidence="2" id="KW-1185">Reference proteome</keyword>
<evidence type="ECO:0000313" key="2">
    <source>
        <dbReference type="Proteomes" id="UP001447857"/>
    </source>
</evidence>
<proteinExistence type="predicted"/>
<dbReference type="EMBL" id="CP147988">
    <property type="protein sequence ID" value="WXK52339.1"/>
    <property type="molecule type" value="Genomic_DNA"/>
</dbReference>
<dbReference type="Proteomes" id="UP001447857">
    <property type="component" value="Chromosome"/>
</dbReference>
<evidence type="ECO:0000313" key="1">
    <source>
        <dbReference type="EMBL" id="WXK52339.1"/>
    </source>
</evidence>
<evidence type="ECO:0008006" key="3">
    <source>
        <dbReference type="Google" id="ProtNLM"/>
    </source>
</evidence>
<accession>A0ABZ2QDE5</accession>
<protein>
    <recommendedName>
        <fullName evidence="3">NADP-dependent oxidoreductase domain-containing protein</fullName>
    </recommendedName>
</protein>
<organism evidence="1 2">
    <name type="scientific">Flavobacterium ginsenosidimutans</name>
    <dbReference type="NCBI Taxonomy" id="687844"/>
    <lineage>
        <taxon>Bacteria</taxon>
        <taxon>Pseudomonadati</taxon>
        <taxon>Bacteroidota</taxon>
        <taxon>Flavobacteriia</taxon>
        <taxon>Flavobacteriales</taxon>
        <taxon>Flavobacteriaceae</taxon>
        <taxon>Flavobacterium</taxon>
    </lineage>
</organism>
<gene>
    <name evidence="1" type="ORF">V6624_11925</name>
</gene>
<dbReference type="RefSeq" id="WP_111287074.1">
    <property type="nucleotide sequence ID" value="NZ_CP147988.1"/>
</dbReference>
<sequence length="86" mass="9873">MKITEAMNTYDIALFAIKYKGFEVSLEMNHSKDEILFWIAKNNDISVSAFNPLSLLGLVQIAEKYGENWNSLETGNIYDEIFNSEM</sequence>